<dbReference type="PANTHER" id="PTHR21178">
    <property type="entry name" value="CILIA- AND FLAGELLA-ASSOCIATED PROTEIN 61"/>
    <property type="match status" value="1"/>
</dbReference>
<dbReference type="PANTHER" id="PTHR21178:SF8">
    <property type="entry name" value="CILIA- AND FLAGELLA-ASSOCIATED PROTEIN 61"/>
    <property type="match status" value="1"/>
</dbReference>
<sequence length="532" mass="61317">MYYLFIDSPARRALFTRLKFCEYGEQGGEMKEKSYYRFPASYWVEGENNVMARPLGLNSSKKWVVNDAIVAYLCEKEVMIYSDYYFVGWTMNPNQSNVCSAKFQTRTKYIDIQCDALFFYENKDVSLQTFSALNNASLVYNGRLVINTRFQTNDAYIFAGGSLTKYAGRLYADKYNHCYYNAVEVGSKMAQEMLKIWDPTVEPTGRGETLNNILPHTFTKPLVINCQLPGKINFLHVLKPGVIVPIQAIIQQESYGTIYVTGDCQGEHPSYFKLHFNSHRKVETIVCYTKRKIDVNNMIRLYGKHERLLNNFVTRFESGDITDLYEYFSEPWCMLIFQDHFDQLENDIRGFLLSPTSCPDKNILADIYKACEETRWNKLIVTNPHTASSPSVLVLALTSLASASDVVSAEVQLNLHQCMDEKYPELLDKFSKSVDKELVEEKLLQHIEDNCYHLTMYAYPKLIRLHNCTSKRKPHLCACSRMQQHSSTSPEQECHSELEARTSKLVVTVRSRPRKDKQTSKSRGNSAPGRRK</sequence>
<dbReference type="InterPro" id="IPR038884">
    <property type="entry name" value="CFAP61"/>
</dbReference>
<name>A0A7R9IM43_9NEOP</name>
<accession>A0A7R9IM43</accession>
<organism evidence="3">
    <name type="scientific">Timema tahoe</name>
    <dbReference type="NCBI Taxonomy" id="61484"/>
    <lineage>
        <taxon>Eukaryota</taxon>
        <taxon>Metazoa</taxon>
        <taxon>Ecdysozoa</taxon>
        <taxon>Arthropoda</taxon>
        <taxon>Hexapoda</taxon>
        <taxon>Insecta</taxon>
        <taxon>Pterygota</taxon>
        <taxon>Neoptera</taxon>
        <taxon>Polyneoptera</taxon>
        <taxon>Phasmatodea</taxon>
        <taxon>Timematodea</taxon>
        <taxon>Timematoidea</taxon>
        <taxon>Timematidae</taxon>
        <taxon>Timema</taxon>
    </lineage>
</organism>
<reference evidence="3" key="1">
    <citation type="submission" date="2020-11" db="EMBL/GenBank/DDBJ databases">
        <authorList>
            <person name="Tran Van P."/>
        </authorList>
    </citation>
    <scope>NUCLEOTIDE SEQUENCE</scope>
</reference>
<gene>
    <name evidence="3" type="ORF">TTEB3V08_LOCUS8675</name>
</gene>
<proteinExistence type="predicted"/>
<dbReference type="Pfam" id="PF23150">
    <property type="entry name" value="CFAP61_dimer"/>
    <property type="match status" value="1"/>
</dbReference>
<feature type="domain" description="CFAP61 dimerisation" evidence="2">
    <location>
        <begin position="217"/>
        <end position="336"/>
    </location>
</feature>
<feature type="region of interest" description="Disordered" evidence="1">
    <location>
        <begin position="505"/>
        <end position="532"/>
    </location>
</feature>
<protein>
    <recommendedName>
        <fullName evidence="2">CFAP61 dimerisation domain-containing protein</fullName>
    </recommendedName>
</protein>
<evidence type="ECO:0000259" key="2">
    <source>
        <dbReference type="Pfam" id="PF23150"/>
    </source>
</evidence>
<dbReference type="AlphaFoldDB" id="A0A7R9IM43"/>
<dbReference type="EMBL" id="OE004000">
    <property type="protein sequence ID" value="CAD7460757.1"/>
    <property type="molecule type" value="Genomic_DNA"/>
</dbReference>
<evidence type="ECO:0000256" key="1">
    <source>
        <dbReference type="SAM" id="MobiDB-lite"/>
    </source>
</evidence>
<evidence type="ECO:0000313" key="3">
    <source>
        <dbReference type="EMBL" id="CAD7460757.1"/>
    </source>
</evidence>
<dbReference type="InterPro" id="IPR056299">
    <property type="entry name" value="CFAP61_dimer"/>
</dbReference>